<organism evidence="3 4">
    <name type="scientific">Stenotrophomonas panacihumi</name>
    <dbReference type="NCBI Taxonomy" id="676599"/>
    <lineage>
        <taxon>Bacteria</taxon>
        <taxon>Pseudomonadati</taxon>
        <taxon>Pseudomonadota</taxon>
        <taxon>Gammaproteobacteria</taxon>
        <taxon>Lysobacterales</taxon>
        <taxon>Lysobacteraceae</taxon>
        <taxon>Stenotrophomonas</taxon>
    </lineage>
</organism>
<evidence type="ECO:0000259" key="2">
    <source>
        <dbReference type="Pfam" id="PF11740"/>
    </source>
</evidence>
<keyword evidence="1" id="KW-0175">Coiled coil</keyword>
<name>A0A0R0AZK7_9GAMM</name>
<feature type="domain" description="KfrA N-terminal DNA-binding" evidence="2">
    <location>
        <begin position="2"/>
        <end position="90"/>
    </location>
</feature>
<evidence type="ECO:0000256" key="1">
    <source>
        <dbReference type="SAM" id="Coils"/>
    </source>
</evidence>
<dbReference type="EMBL" id="LLXU01000058">
    <property type="protein sequence ID" value="KRG46051.1"/>
    <property type="molecule type" value="Genomic_DNA"/>
</dbReference>
<evidence type="ECO:0000313" key="3">
    <source>
        <dbReference type="EMBL" id="KRG46051.1"/>
    </source>
</evidence>
<dbReference type="InterPro" id="IPR021104">
    <property type="entry name" value="KfrA_DNA-bd_N"/>
</dbReference>
<dbReference type="Pfam" id="PF11740">
    <property type="entry name" value="KfrA_N"/>
    <property type="match status" value="1"/>
</dbReference>
<dbReference type="OrthoDB" id="583532at2"/>
<feature type="coiled-coil region" evidence="1">
    <location>
        <begin position="59"/>
        <end position="167"/>
    </location>
</feature>
<comment type="caution">
    <text evidence="3">The sequence shown here is derived from an EMBL/GenBank/DDBJ whole genome shotgun (WGS) entry which is preliminary data.</text>
</comment>
<gene>
    <name evidence="3" type="ORF">ARC20_06530</name>
</gene>
<dbReference type="AlphaFoldDB" id="A0A0R0AZK7"/>
<protein>
    <recommendedName>
        <fullName evidence="2">KfrA N-terminal DNA-binding domain-containing protein</fullName>
    </recommendedName>
</protein>
<evidence type="ECO:0000313" key="4">
    <source>
        <dbReference type="Proteomes" id="UP000051802"/>
    </source>
</evidence>
<reference evidence="3 4" key="1">
    <citation type="submission" date="2015-10" db="EMBL/GenBank/DDBJ databases">
        <title>Genome sequencing and analysis of members of genus Stenotrophomonas.</title>
        <authorList>
            <person name="Patil P.P."/>
            <person name="Midha S."/>
            <person name="Patil P.B."/>
        </authorList>
    </citation>
    <scope>NUCLEOTIDE SEQUENCE [LARGE SCALE GENOMIC DNA]</scope>
    <source>
        <strain evidence="3 4">JCM 16536</strain>
    </source>
</reference>
<sequence>MLGETGSFSTIAPAMAEWRGQQMKAAGAKMPIPEAFSARMRQQAEHVWAEALGVADELVSSERDALRTARKELETERAEMASLLDKATAQIAAAVLRQQELELKVEELSAANASAKVESAGACARLDEREQALLAERSERQAVQASLVDARERLAMLEVELRAQNAVR</sequence>
<keyword evidence="4" id="KW-1185">Reference proteome</keyword>
<accession>A0A0R0AZK7</accession>
<proteinExistence type="predicted"/>
<dbReference type="Proteomes" id="UP000051802">
    <property type="component" value="Unassembled WGS sequence"/>
</dbReference>